<dbReference type="SUPFAM" id="SSF53850">
    <property type="entry name" value="Periplasmic binding protein-like II"/>
    <property type="match status" value="1"/>
</dbReference>
<evidence type="ECO:0000259" key="6">
    <source>
        <dbReference type="SMART" id="SM00062"/>
    </source>
</evidence>
<feature type="domain" description="Solute-binding protein family 3/N-terminal" evidence="6">
    <location>
        <begin position="78"/>
        <end position="314"/>
    </location>
</feature>
<dbReference type="CDD" id="cd13690">
    <property type="entry name" value="PBP2_GluB"/>
    <property type="match status" value="1"/>
</dbReference>
<organism evidence="7 8">
    <name type="scientific">Nocardioides panacisoli</name>
    <dbReference type="NCBI Taxonomy" id="627624"/>
    <lineage>
        <taxon>Bacteria</taxon>
        <taxon>Bacillati</taxon>
        <taxon>Actinomycetota</taxon>
        <taxon>Actinomycetes</taxon>
        <taxon>Propionibacteriales</taxon>
        <taxon>Nocardioidaceae</taxon>
        <taxon>Nocardioides</taxon>
    </lineage>
</organism>
<comment type="similarity">
    <text evidence="1">Belongs to the bacterial solute-binding protein 3 family.</text>
</comment>
<keyword evidence="2" id="KW-0813">Transport</keyword>
<evidence type="ECO:0000256" key="3">
    <source>
        <dbReference type="ARBA" id="ARBA00022729"/>
    </source>
</evidence>
<gene>
    <name evidence="7" type="ORF">GCM10022242_07450</name>
</gene>
<keyword evidence="3 5" id="KW-0732">Signal</keyword>
<keyword evidence="8" id="KW-1185">Reference proteome</keyword>
<dbReference type="Proteomes" id="UP001501821">
    <property type="component" value="Unassembled WGS sequence"/>
</dbReference>
<evidence type="ECO:0000256" key="4">
    <source>
        <dbReference type="SAM" id="MobiDB-lite"/>
    </source>
</evidence>
<dbReference type="PANTHER" id="PTHR30085">
    <property type="entry name" value="AMINO ACID ABC TRANSPORTER PERMEASE"/>
    <property type="match status" value="1"/>
</dbReference>
<evidence type="ECO:0000256" key="5">
    <source>
        <dbReference type="SAM" id="SignalP"/>
    </source>
</evidence>
<feature type="chain" id="PRO_5045313978" evidence="5">
    <location>
        <begin position="21"/>
        <end position="330"/>
    </location>
</feature>
<evidence type="ECO:0000256" key="1">
    <source>
        <dbReference type="ARBA" id="ARBA00010333"/>
    </source>
</evidence>
<sequence>MTRRASGVVAALAVGVLLLAGCSAEETPLPSPTKAAATTPAAPVDCENDASTVASYPPSTSGGPTLDEIRSRDNGQGRLVVGVSGDTYLMSSQAPGSLQLQGFDIDIAKAVARAIFGPDANLGERIQFKVITAADRIPDLQDGTVDMVVRNMTITCDRWEQVAFSAEYYHATQKMLFRDAGTAADYGSVSDLAGLRICAPAGSTSLTNISNDEPDAIITPAATHTGCLVKLQQGEVDAITGDDTVLAGLAAQDPYAVVPTDQPDLSEAERTYGEPYGVAVSKDAKDLAAFINAVLADLDRTGEWQRIYHRWLEPYLKVPATQPTPAYGRS</sequence>
<protein>
    <submittedName>
        <fullName evidence="7">Glutamate ABC transporter substrate-binding protein</fullName>
    </submittedName>
</protein>
<dbReference type="InterPro" id="IPR001638">
    <property type="entry name" value="Solute-binding_3/MltF_N"/>
</dbReference>
<feature type="region of interest" description="Disordered" evidence="4">
    <location>
        <begin position="49"/>
        <end position="71"/>
    </location>
</feature>
<dbReference type="Pfam" id="PF00497">
    <property type="entry name" value="SBP_bac_3"/>
    <property type="match status" value="1"/>
</dbReference>
<comment type="caution">
    <text evidence="7">The sequence shown here is derived from an EMBL/GenBank/DDBJ whole genome shotgun (WGS) entry which is preliminary data.</text>
</comment>
<feature type="compositionally biased region" description="Polar residues" evidence="4">
    <location>
        <begin position="49"/>
        <end position="63"/>
    </location>
</feature>
<evidence type="ECO:0000313" key="8">
    <source>
        <dbReference type="Proteomes" id="UP001501821"/>
    </source>
</evidence>
<dbReference type="SMART" id="SM00062">
    <property type="entry name" value="PBPb"/>
    <property type="match status" value="1"/>
</dbReference>
<name>A0ABP7I0W0_9ACTN</name>
<dbReference type="Gene3D" id="3.40.190.10">
    <property type="entry name" value="Periplasmic binding protein-like II"/>
    <property type="match status" value="2"/>
</dbReference>
<dbReference type="RefSeq" id="WP_344772457.1">
    <property type="nucleotide sequence ID" value="NZ_BAABAH010000002.1"/>
</dbReference>
<dbReference type="PROSITE" id="PS51257">
    <property type="entry name" value="PROKAR_LIPOPROTEIN"/>
    <property type="match status" value="1"/>
</dbReference>
<evidence type="ECO:0000313" key="7">
    <source>
        <dbReference type="EMBL" id="GAA3806985.1"/>
    </source>
</evidence>
<feature type="signal peptide" evidence="5">
    <location>
        <begin position="1"/>
        <end position="20"/>
    </location>
</feature>
<reference evidence="8" key="1">
    <citation type="journal article" date="2019" name="Int. J. Syst. Evol. Microbiol.">
        <title>The Global Catalogue of Microorganisms (GCM) 10K type strain sequencing project: providing services to taxonomists for standard genome sequencing and annotation.</title>
        <authorList>
            <consortium name="The Broad Institute Genomics Platform"/>
            <consortium name="The Broad Institute Genome Sequencing Center for Infectious Disease"/>
            <person name="Wu L."/>
            <person name="Ma J."/>
        </authorList>
    </citation>
    <scope>NUCLEOTIDE SEQUENCE [LARGE SCALE GENOMIC DNA]</scope>
    <source>
        <strain evidence="8">JCM 16953</strain>
    </source>
</reference>
<evidence type="ECO:0000256" key="2">
    <source>
        <dbReference type="ARBA" id="ARBA00022448"/>
    </source>
</evidence>
<dbReference type="EMBL" id="BAABAH010000002">
    <property type="protein sequence ID" value="GAA3806985.1"/>
    <property type="molecule type" value="Genomic_DNA"/>
</dbReference>
<accession>A0ABP7I0W0</accession>
<dbReference type="InterPro" id="IPR051455">
    <property type="entry name" value="Bact_solute-bind_prot3"/>
</dbReference>
<proteinExistence type="inferred from homology"/>
<dbReference type="PANTHER" id="PTHR30085:SF6">
    <property type="entry name" value="ABC TRANSPORTER GLUTAMINE-BINDING PROTEIN GLNH"/>
    <property type="match status" value="1"/>
</dbReference>